<evidence type="ECO:0000256" key="7">
    <source>
        <dbReference type="SAM" id="Phobius"/>
    </source>
</evidence>
<dbReference type="InterPro" id="IPR003362">
    <property type="entry name" value="Bact_transf"/>
</dbReference>
<dbReference type="NCBIfam" id="TIGR03025">
    <property type="entry name" value="EPS_sugtrans"/>
    <property type="match status" value="1"/>
</dbReference>
<proteinExistence type="inferred from homology"/>
<dbReference type="InterPro" id="IPR017475">
    <property type="entry name" value="EPS_sugar_tfrase"/>
</dbReference>
<reference evidence="9 10" key="1">
    <citation type="submission" date="2018-08" db="EMBL/GenBank/DDBJ databases">
        <title>Wenzhouxiangella salilacus sp. nov., a novel bacterium isolated from a saline lake in Xinjiang Province, China.</title>
        <authorList>
            <person name="Han S."/>
        </authorList>
    </citation>
    <scope>NUCLEOTIDE SEQUENCE [LARGE SCALE GENOMIC DNA]</scope>
    <source>
        <strain evidence="9 10">XDB06</strain>
    </source>
</reference>
<protein>
    <submittedName>
        <fullName evidence="9">TIGR03013 family PEP-CTERM/XrtA system glycosyltransferase</fullName>
    </submittedName>
</protein>
<evidence type="ECO:0000256" key="3">
    <source>
        <dbReference type="ARBA" id="ARBA00022679"/>
    </source>
</evidence>
<dbReference type="AlphaFoldDB" id="A0A3E1KBC9"/>
<evidence type="ECO:0000256" key="5">
    <source>
        <dbReference type="ARBA" id="ARBA00022989"/>
    </source>
</evidence>
<keyword evidence="3 9" id="KW-0808">Transferase</keyword>
<feature type="transmembrane region" description="Helical" evidence="7">
    <location>
        <begin position="57"/>
        <end position="76"/>
    </location>
</feature>
<feature type="transmembrane region" description="Helical" evidence="7">
    <location>
        <begin position="289"/>
        <end position="315"/>
    </location>
</feature>
<comment type="caution">
    <text evidence="9">The sequence shown here is derived from an EMBL/GenBank/DDBJ whole genome shotgun (WGS) entry which is preliminary data.</text>
</comment>
<evidence type="ECO:0000313" key="9">
    <source>
        <dbReference type="EMBL" id="RFF31637.1"/>
    </source>
</evidence>
<keyword evidence="5 7" id="KW-1133">Transmembrane helix</keyword>
<dbReference type="OrthoDB" id="9808602at2"/>
<accession>A0A3E1KBC9</accession>
<dbReference type="Gene3D" id="3.40.50.720">
    <property type="entry name" value="NAD(P)-binding Rossmann-like Domain"/>
    <property type="match status" value="1"/>
</dbReference>
<dbReference type="GO" id="GO:0089702">
    <property type="term" value="F:undecaprenyl-phosphate glucose phosphotransferase activity"/>
    <property type="evidence" value="ECO:0007669"/>
    <property type="project" value="TreeGrafter"/>
</dbReference>
<keyword evidence="6 7" id="KW-0472">Membrane</keyword>
<keyword evidence="10" id="KW-1185">Reference proteome</keyword>
<sequence length="478" mass="53388">MRLGLFGRWLRQQGLRSFALLTATEIALLLLAPWLAVRLRFYDDPASLTAAMQDMPMTSTAFAGVVWLTMVALGLYQRHGRQASGVAIGTLTRLVLSMGAGSLALMVLYFAVPRLEVGRGLFALSIAIAFALLVASRLVFSRLTQGEGLRRRVLLLGSGDKARSVLAETLTRDNFERINVIGFVGPDLSGKGASRASDDALHLGQTESLLDLAFDHRVDDIVVASDDLRNSLCMDELMSCRLAGISVLRLDSFYEREMGRVMLEGLLPSWFVFTNHFDRSVMRGISKRAFDLIAASLVVAAAWPFMLLVALAIWMESGGREGVLYRQERVGEGDSVFTLYKFRSMRSDAESDGVARWASADDDRVTRVGRIIRKLRLDELPQLYNVFRGDMSMVGPRPERPEIVERLKGLIPYYGLRHSVAPGLTGWAQLRYPYGASVEDAAEKLRYDLYYIKEQCLLFDLQILLQTVEVVLFRRGSR</sequence>
<evidence type="ECO:0000256" key="4">
    <source>
        <dbReference type="ARBA" id="ARBA00022692"/>
    </source>
</evidence>
<evidence type="ECO:0000259" key="8">
    <source>
        <dbReference type="Pfam" id="PF02397"/>
    </source>
</evidence>
<organism evidence="9 10">
    <name type="scientific">Wenzhouxiangella sediminis</name>
    <dbReference type="NCBI Taxonomy" id="1792836"/>
    <lineage>
        <taxon>Bacteria</taxon>
        <taxon>Pseudomonadati</taxon>
        <taxon>Pseudomonadota</taxon>
        <taxon>Gammaproteobacteria</taxon>
        <taxon>Chromatiales</taxon>
        <taxon>Wenzhouxiangellaceae</taxon>
        <taxon>Wenzhouxiangella</taxon>
    </lineage>
</organism>
<comment type="subcellular location">
    <subcellularLocation>
        <location evidence="1">Membrane</location>
        <topology evidence="1">Multi-pass membrane protein</topology>
    </subcellularLocation>
</comment>
<keyword evidence="4 7" id="KW-0812">Transmembrane</keyword>
<gene>
    <name evidence="9" type="ORF">DZC52_04300</name>
</gene>
<dbReference type="PANTHER" id="PTHR30576">
    <property type="entry name" value="COLANIC BIOSYNTHESIS UDP-GLUCOSE LIPID CARRIER TRANSFERASE"/>
    <property type="match status" value="1"/>
</dbReference>
<evidence type="ECO:0000256" key="1">
    <source>
        <dbReference type="ARBA" id="ARBA00004141"/>
    </source>
</evidence>
<feature type="transmembrane region" description="Helical" evidence="7">
    <location>
        <begin position="18"/>
        <end position="37"/>
    </location>
</feature>
<dbReference type="Proteomes" id="UP000260351">
    <property type="component" value="Unassembled WGS sequence"/>
</dbReference>
<dbReference type="GO" id="GO:0009242">
    <property type="term" value="P:colanic acid biosynthetic process"/>
    <property type="evidence" value="ECO:0007669"/>
    <property type="project" value="TreeGrafter"/>
</dbReference>
<dbReference type="GO" id="GO:0016020">
    <property type="term" value="C:membrane"/>
    <property type="evidence" value="ECO:0007669"/>
    <property type="project" value="UniProtKB-SubCell"/>
</dbReference>
<feature type="transmembrane region" description="Helical" evidence="7">
    <location>
        <begin position="88"/>
        <end position="111"/>
    </location>
</feature>
<feature type="domain" description="Bacterial sugar transferase" evidence="8">
    <location>
        <begin position="287"/>
        <end position="472"/>
    </location>
</feature>
<dbReference type="EMBL" id="QUZK01000018">
    <property type="protein sequence ID" value="RFF31637.1"/>
    <property type="molecule type" value="Genomic_DNA"/>
</dbReference>
<name>A0A3E1KBC9_9GAMM</name>
<evidence type="ECO:0000256" key="2">
    <source>
        <dbReference type="ARBA" id="ARBA00006464"/>
    </source>
</evidence>
<dbReference type="PANTHER" id="PTHR30576:SF21">
    <property type="entry name" value="UDP-GLUCOSE:UNDECAPRENYL-PHOSPHATE GLUCOSE-1-PHOSPHATE TRANSFERASE"/>
    <property type="match status" value="1"/>
</dbReference>
<dbReference type="Pfam" id="PF02397">
    <property type="entry name" value="Bac_transf"/>
    <property type="match status" value="1"/>
</dbReference>
<evidence type="ECO:0000313" key="10">
    <source>
        <dbReference type="Proteomes" id="UP000260351"/>
    </source>
</evidence>
<comment type="similarity">
    <text evidence="2">Belongs to the bacterial sugar transferase family.</text>
</comment>
<dbReference type="NCBIfam" id="TIGR03013">
    <property type="entry name" value="EpsB_2"/>
    <property type="match status" value="1"/>
</dbReference>
<dbReference type="InterPro" id="IPR017464">
    <property type="entry name" value="Sugar_tfrase_EpsB_2"/>
</dbReference>
<feature type="transmembrane region" description="Helical" evidence="7">
    <location>
        <begin position="117"/>
        <end position="140"/>
    </location>
</feature>
<evidence type="ECO:0000256" key="6">
    <source>
        <dbReference type="ARBA" id="ARBA00023136"/>
    </source>
</evidence>
<dbReference type="Pfam" id="PF13727">
    <property type="entry name" value="CoA_binding_3"/>
    <property type="match status" value="1"/>
</dbReference>